<dbReference type="EMBL" id="JAQQWI010000016">
    <property type="protein sequence ID" value="KAK8008584.1"/>
    <property type="molecule type" value="Genomic_DNA"/>
</dbReference>
<dbReference type="Proteomes" id="UP001396898">
    <property type="component" value="Unassembled WGS sequence"/>
</dbReference>
<reference evidence="1 2" key="1">
    <citation type="submission" date="2023-01" db="EMBL/GenBank/DDBJ databases">
        <title>Analysis of 21 Apiospora genomes using comparative genomics revels a genus with tremendous synthesis potential of carbohydrate active enzymes and secondary metabolites.</title>
        <authorList>
            <person name="Sorensen T."/>
        </authorList>
    </citation>
    <scope>NUCLEOTIDE SEQUENCE [LARGE SCALE GENOMIC DNA]</scope>
    <source>
        <strain evidence="1 2">CBS 20057</strain>
    </source>
</reference>
<proteinExistence type="predicted"/>
<dbReference type="Pfam" id="PF09139">
    <property type="entry name" value="Tam41_Mmp37"/>
    <property type="match status" value="1"/>
</dbReference>
<gene>
    <name evidence="1" type="ORF">PG991_011135</name>
</gene>
<keyword evidence="2" id="KW-1185">Reference proteome</keyword>
<name>A0ABR1RE98_9PEZI</name>
<protein>
    <submittedName>
        <fullName evidence="1">Uncharacterized protein</fullName>
    </submittedName>
</protein>
<organism evidence="1 2">
    <name type="scientific">Apiospora marii</name>
    <dbReference type="NCBI Taxonomy" id="335849"/>
    <lineage>
        <taxon>Eukaryota</taxon>
        <taxon>Fungi</taxon>
        <taxon>Dikarya</taxon>
        <taxon>Ascomycota</taxon>
        <taxon>Pezizomycotina</taxon>
        <taxon>Sordariomycetes</taxon>
        <taxon>Xylariomycetidae</taxon>
        <taxon>Amphisphaeriales</taxon>
        <taxon>Apiosporaceae</taxon>
        <taxon>Apiospora</taxon>
    </lineage>
</organism>
<evidence type="ECO:0000313" key="2">
    <source>
        <dbReference type="Proteomes" id="UP001396898"/>
    </source>
</evidence>
<accession>A0ABR1RE98</accession>
<comment type="caution">
    <text evidence="1">The sequence shown here is derived from an EMBL/GenBank/DDBJ whole genome shotgun (WGS) entry which is preliminary data.</text>
</comment>
<dbReference type="InterPro" id="IPR015222">
    <property type="entry name" value="Tam41"/>
</dbReference>
<sequence length="85" mass="9752">MTTKIYAAAKPMISYLGDPRMDSPTESPRKVANIVDHNMQNFRRLYAPLIESLPNTEFDDPACKSLDWISTQKNRVMPIRQDITP</sequence>
<evidence type="ECO:0000313" key="1">
    <source>
        <dbReference type="EMBL" id="KAK8008584.1"/>
    </source>
</evidence>